<dbReference type="PANTHER" id="PTHR10992:SF1032">
    <property type="entry name" value="METHYLESTERASE 17"/>
    <property type="match status" value="1"/>
</dbReference>
<protein>
    <recommendedName>
        <fullName evidence="1">AB hydrolase-1 domain-containing protein</fullName>
    </recommendedName>
</protein>
<dbReference type="Proteomes" id="UP001472677">
    <property type="component" value="Unassembled WGS sequence"/>
</dbReference>
<dbReference type="EMBL" id="JBBPBM010000020">
    <property type="protein sequence ID" value="KAK8552635.1"/>
    <property type="molecule type" value="Genomic_DNA"/>
</dbReference>
<dbReference type="SUPFAM" id="SSF53474">
    <property type="entry name" value="alpha/beta-Hydrolases"/>
    <property type="match status" value="1"/>
</dbReference>
<dbReference type="SUPFAM" id="SSF56112">
    <property type="entry name" value="Protein kinase-like (PK-like)"/>
    <property type="match status" value="1"/>
</dbReference>
<dbReference type="Gene3D" id="3.40.50.1820">
    <property type="entry name" value="alpha/beta hydrolase"/>
    <property type="match status" value="1"/>
</dbReference>
<organism evidence="2 3">
    <name type="scientific">Hibiscus sabdariffa</name>
    <name type="common">roselle</name>
    <dbReference type="NCBI Taxonomy" id="183260"/>
    <lineage>
        <taxon>Eukaryota</taxon>
        <taxon>Viridiplantae</taxon>
        <taxon>Streptophyta</taxon>
        <taxon>Embryophyta</taxon>
        <taxon>Tracheophyta</taxon>
        <taxon>Spermatophyta</taxon>
        <taxon>Magnoliopsida</taxon>
        <taxon>eudicotyledons</taxon>
        <taxon>Gunneridae</taxon>
        <taxon>Pentapetalae</taxon>
        <taxon>rosids</taxon>
        <taxon>malvids</taxon>
        <taxon>Malvales</taxon>
        <taxon>Malvaceae</taxon>
        <taxon>Malvoideae</taxon>
        <taxon>Hibiscus</taxon>
    </lineage>
</organism>
<accession>A0ABR2E640</accession>
<gene>
    <name evidence="2" type="ORF">V6N12_041219</name>
</gene>
<dbReference type="InterPro" id="IPR029058">
    <property type="entry name" value="AB_hydrolase_fold"/>
</dbReference>
<dbReference type="Gene3D" id="1.10.510.10">
    <property type="entry name" value="Transferase(Phosphotransferase) domain 1"/>
    <property type="match status" value="1"/>
</dbReference>
<evidence type="ECO:0000313" key="2">
    <source>
        <dbReference type="EMBL" id="KAK8552635.1"/>
    </source>
</evidence>
<evidence type="ECO:0000313" key="3">
    <source>
        <dbReference type="Proteomes" id="UP001472677"/>
    </source>
</evidence>
<dbReference type="Pfam" id="PF00561">
    <property type="entry name" value="Abhydrolase_1"/>
    <property type="match status" value="1"/>
</dbReference>
<name>A0ABR2E640_9ROSI</name>
<dbReference type="InterPro" id="IPR045889">
    <property type="entry name" value="MES/HNL"/>
</dbReference>
<dbReference type="PANTHER" id="PTHR10992">
    <property type="entry name" value="METHYLESTERASE FAMILY MEMBER"/>
    <property type="match status" value="1"/>
</dbReference>
<dbReference type="InterPro" id="IPR000073">
    <property type="entry name" value="AB_hydrolase_1"/>
</dbReference>
<dbReference type="InterPro" id="IPR011009">
    <property type="entry name" value="Kinase-like_dom_sf"/>
</dbReference>
<reference evidence="2 3" key="1">
    <citation type="journal article" date="2024" name="G3 (Bethesda)">
        <title>Genome assembly of Hibiscus sabdariffa L. provides insights into metabolisms of medicinal natural products.</title>
        <authorList>
            <person name="Kim T."/>
        </authorList>
    </citation>
    <scope>NUCLEOTIDE SEQUENCE [LARGE SCALE GENOMIC DNA]</scope>
    <source>
        <strain evidence="2">TK-2024</strain>
        <tissue evidence="2">Old leaves</tissue>
    </source>
</reference>
<proteinExistence type="predicted"/>
<comment type="caution">
    <text evidence="2">The sequence shown here is derived from an EMBL/GenBank/DDBJ whole genome shotgun (WGS) entry which is preliminary data.</text>
</comment>
<sequence>MGDEVTMTSMAGREIAADRKKTHFVLVHGIGGGAWCWYKIRCLMENCGYKVSCIDLKGAGNDRSDADSILSFDDYNRPLLDFMSALPDNEKVILVGHSAGGLSVTQATHKFPNKIRLAVYVAATMLKSGYLTDQDVKDGVPDLSQFGDVYELGFGLGAEQPPTSAIVKKEFQRKIIYQMSPQEDSTLAAMLLRPGPILALTSARFKEEGDSAEKVGRVYVRTMHDNVIKPEQQEAMLKKWPASHVHVLDSDHSPFFSAPFSLFGLLLKVAATSAGLSHGYKLNRIVGIGQDRTGLGTRDLILACNTIFVEIELGDLSFCFLEKGLPRNLTKLQDPIPFHMWNFRMSPEIVLGKAADWWSVGIPLYEMLTGKPNCLPHFTKQLEDQAKYISCKQRDKGYKR</sequence>
<keyword evidence="3" id="KW-1185">Reference proteome</keyword>
<feature type="domain" description="AB hydrolase-1" evidence="1">
    <location>
        <begin position="23"/>
        <end position="259"/>
    </location>
</feature>
<evidence type="ECO:0000259" key="1">
    <source>
        <dbReference type="Pfam" id="PF00561"/>
    </source>
</evidence>